<feature type="transmembrane region" description="Helical" evidence="1">
    <location>
        <begin position="47"/>
        <end position="69"/>
    </location>
</feature>
<protein>
    <recommendedName>
        <fullName evidence="4">Lipoprotein</fullName>
    </recommendedName>
</protein>
<feature type="transmembrane region" description="Helical" evidence="1">
    <location>
        <begin position="135"/>
        <end position="155"/>
    </location>
</feature>
<dbReference type="Proteomes" id="UP001185755">
    <property type="component" value="Unassembled WGS sequence"/>
</dbReference>
<feature type="transmembrane region" description="Helical" evidence="1">
    <location>
        <begin position="90"/>
        <end position="115"/>
    </location>
</feature>
<keyword evidence="3" id="KW-1185">Reference proteome</keyword>
<accession>A0ABU4BK62</accession>
<organism evidence="2 3">
    <name type="scientific">Rhodococcoides yunnanense</name>
    <dbReference type="NCBI Taxonomy" id="278209"/>
    <lineage>
        <taxon>Bacteria</taxon>
        <taxon>Bacillati</taxon>
        <taxon>Actinomycetota</taxon>
        <taxon>Actinomycetes</taxon>
        <taxon>Mycobacteriales</taxon>
        <taxon>Nocardiaceae</taxon>
        <taxon>Rhodococcoides</taxon>
    </lineage>
</organism>
<name>A0ABU4BK62_9NOCA</name>
<keyword evidence="1" id="KW-0812">Transmembrane</keyword>
<reference evidence="2 3" key="1">
    <citation type="submission" date="2023-10" db="EMBL/GenBank/DDBJ databases">
        <title>Development of a sustainable strategy for remediation of hydrocarbon-contaminated territories based on the waste exchange concept.</title>
        <authorList>
            <person name="Krivoruchko A."/>
        </authorList>
    </citation>
    <scope>NUCLEOTIDE SEQUENCE [LARGE SCALE GENOMIC DNA]</scope>
    <source>
        <strain evidence="2 3">IEGM 1323</strain>
    </source>
</reference>
<comment type="caution">
    <text evidence="2">The sequence shown here is derived from an EMBL/GenBank/DDBJ whole genome shotgun (WGS) entry which is preliminary data.</text>
</comment>
<evidence type="ECO:0008006" key="4">
    <source>
        <dbReference type="Google" id="ProtNLM"/>
    </source>
</evidence>
<feature type="transmembrane region" description="Helical" evidence="1">
    <location>
        <begin position="12"/>
        <end position="35"/>
    </location>
</feature>
<evidence type="ECO:0000256" key="1">
    <source>
        <dbReference type="SAM" id="Phobius"/>
    </source>
</evidence>
<evidence type="ECO:0000313" key="2">
    <source>
        <dbReference type="EMBL" id="MDV6264610.1"/>
    </source>
</evidence>
<gene>
    <name evidence="2" type="ORF">R3P96_25010</name>
</gene>
<dbReference type="EMBL" id="JAWLJX010000016">
    <property type="protein sequence ID" value="MDV6264610.1"/>
    <property type="molecule type" value="Genomic_DNA"/>
</dbReference>
<evidence type="ECO:0000313" key="3">
    <source>
        <dbReference type="Proteomes" id="UP001185755"/>
    </source>
</evidence>
<proteinExistence type="predicted"/>
<sequence length="168" mass="18462">MTRFAKVYGASPLHLVAMVLAFALFGYILSVAGFTALWNPEQWWQSIAVWFVGAAVVHDLVLFPLYSLGDRALSTGLQALRRNRTGHTSTVPILNYLRLPMLGTGLTFLMFFPGITSGGAETYLAATGQTQQPFLHRWLVLVAVMFAVSALVYAVQLVRSARSQPETV</sequence>
<keyword evidence="1" id="KW-1133">Transmembrane helix</keyword>
<dbReference type="RefSeq" id="WP_317566636.1">
    <property type="nucleotide sequence ID" value="NZ_JAWLJX010000016.1"/>
</dbReference>
<keyword evidence="1" id="KW-0472">Membrane</keyword>